<accession>A0A813AWM6</accession>
<proteinExistence type="predicted"/>
<gene>
    <name evidence="1" type="ORF">SNEC2469_LOCUS28746</name>
</gene>
<dbReference type="EMBL" id="CAJNJA010063143">
    <property type="protein sequence ID" value="CAE7878581.1"/>
    <property type="molecule type" value="Genomic_DNA"/>
</dbReference>
<name>A0A813AWM6_9DINO</name>
<protein>
    <submittedName>
        <fullName evidence="1">Uncharacterized protein</fullName>
    </submittedName>
</protein>
<dbReference type="AlphaFoldDB" id="A0A813AWM6"/>
<dbReference type="Proteomes" id="UP000601435">
    <property type="component" value="Unassembled WGS sequence"/>
</dbReference>
<dbReference type="OrthoDB" id="440890at2759"/>
<evidence type="ECO:0000313" key="1">
    <source>
        <dbReference type="EMBL" id="CAE7878581.1"/>
    </source>
</evidence>
<sequence>MPTTLSEYHLRLIRWQTAMLKELQVEEVFYHIPTEEYRCWIREVEVAAGRRLPEQHVLLESFASRVMQHVQEHVPASCKLHFIEPMKTENLESPVESFLWPYRNVESLTDRSEVAAFEDLLEVRLGEEAFQRTGRRIPTLSVILDEEHPFYRNGEQGCCELSVNIS</sequence>
<keyword evidence="2" id="KW-1185">Reference proteome</keyword>
<organism evidence="1 2">
    <name type="scientific">Symbiodinium necroappetens</name>
    <dbReference type="NCBI Taxonomy" id="1628268"/>
    <lineage>
        <taxon>Eukaryota</taxon>
        <taxon>Sar</taxon>
        <taxon>Alveolata</taxon>
        <taxon>Dinophyceae</taxon>
        <taxon>Suessiales</taxon>
        <taxon>Symbiodiniaceae</taxon>
        <taxon>Symbiodinium</taxon>
    </lineage>
</organism>
<comment type="caution">
    <text evidence="1">The sequence shown here is derived from an EMBL/GenBank/DDBJ whole genome shotgun (WGS) entry which is preliminary data.</text>
</comment>
<evidence type="ECO:0000313" key="2">
    <source>
        <dbReference type="Proteomes" id="UP000601435"/>
    </source>
</evidence>
<reference evidence="1" key="1">
    <citation type="submission" date="2021-02" db="EMBL/GenBank/DDBJ databases">
        <authorList>
            <person name="Dougan E. K."/>
            <person name="Rhodes N."/>
            <person name="Thang M."/>
            <person name="Chan C."/>
        </authorList>
    </citation>
    <scope>NUCLEOTIDE SEQUENCE</scope>
</reference>